<reference evidence="2 3" key="1">
    <citation type="submission" date="2023-09" db="EMBL/GenBank/DDBJ databases">
        <title>Description of three actinobacteria isolated from air of manufacturing shop in a pharmaceutical factory.</title>
        <authorList>
            <person name="Zhang D.-F."/>
        </authorList>
    </citation>
    <scope>NUCLEOTIDE SEQUENCE [LARGE SCALE GENOMIC DNA]</scope>
    <source>
        <strain evidence="2 3">LY-0111</strain>
    </source>
</reference>
<dbReference type="Gene3D" id="1.10.287.700">
    <property type="entry name" value="Helix hairpin bin"/>
    <property type="match status" value="1"/>
</dbReference>
<evidence type="ECO:0008006" key="4">
    <source>
        <dbReference type="Google" id="ProtNLM"/>
    </source>
</evidence>
<accession>A0ABU2DR99</accession>
<feature type="compositionally biased region" description="Basic and acidic residues" evidence="1">
    <location>
        <begin position="77"/>
        <end position="92"/>
    </location>
</feature>
<protein>
    <recommendedName>
        <fullName evidence="4">YtxH domain-containing protein</fullName>
    </recommendedName>
</protein>
<evidence type="ECO:0000313" key="2">
    <source>
        <dbReference type="EMBL" id="MDR8019023.1"/>
    </source>
</evidence>
<dbReference type="RefSeq" id="WP_310548018.1">
    <property type="nucleotide sequence ID" value="NZ_JAVKGR010000004.1"/>
</dbReference>
<evidence type="ECO:0000256" key="1">
    <source>
        <dbReference type="SAM" id="MobiDB-lite"/>
    </source>
</evidence>
<feature type="region of interest" description="Disordered" evidence="1">
    <location>
        <begin position="62"/>
        <end position="140"/>
    </location>
</feature>
<name>A0ABU2DR99_9MICC</name>
<keyword evidence="3" id="KW-1185">Reference proteome</keyword>
<dbReference type="EMBL" id="JAVKGR010000004">
    <property type="protein sequence ID" value="MDR8019023.1"/>
    <property type="molecule type" value="Genomic_DNA"/>
</dbReference>
<sequence>MKLLRLLTFTAGAAVGYVVGAKQGQQGLDKIKDTARETWNDPKVQETVHKVGDQANRVAHDVADQAKDAVSAAAQSAEKKVSEAADDAKERLSSATGPGSDSDERPAPAAKADTISDPGLGGADSESDWADEGGRPASGS</sequence>
<proteinExistence type="predicted"/>
<evidence type="ECO:0000313" key="3">
    <source>
        <dbReference type="Proteomes" id="UP001251870"/>
    </source>
</evidence>
<gene>
    <name evidence="2" type="ORF">RIL96_05525</name>
</gene>
<organism evidence="2 3">
    <name type="scientific">Nesterenkonia aerolata</name>
    <dbReference type="NCBI Taxonomy" id="3074079"/>
    <lineage>
        <taxon>Bacteria</taxon>
        <taxon>Bacillati</taxon>
        <taxon>Actinomycetota</taxon>
        <taxon>Actinomycetes</taxon>
        <taxon>Micrococcales</taxon>
        <taxon>Micrococcaceae</taxon>
        <taxon>Nesterenkonia</taxon>
    </lineage>
</organism>
<dbReference type="Proteomes" id="UP001251870">
    <property type="component" value="Unassembled WGS sequence"/>
</dbReference>
<comment type="caution">
    <text evidence="2">The sequence shown here is derived from an EMBL/GenBank/DDBJ whole genome shotgun (WGS) entry which is preliminary data.</text>
</comment>